<reference evidence="2 3" key="1">
    <citation type="submission" date="2024-02" db="EMBL/GenBank/DDBJ databases">
        <title>Deinococcus xinjiangensis NBRC 107630.</title>
        <authorList>
            <person name="Ichikawa N."/>
            <person name="Katano-Makiyama Y."/>
            <person name="Hidaka K."/>
        </authorList>
    </citation>
    <scope>NUCLEOTIDE SEQUENCE [LARGE SCALE GENOMIC DNA]</scope>
    <source>
        <strain evidence="2 3">NBRC 107630</strain>
    </source>
</reference>
<evidence type="ECO:0000259" key="1">
    <source>
        <dbReference type="Pfam" id="PF17775"/>
    </source>
</evidence>
<dbReference type="SUPFAM" id="SSF54427">
    <property type="entry name" value="NTF2-like"/>
    <property type="match status" value="1"/>
</dbReference>
<dbReference type="Proteomes" id="UP001458946">
    <property type="component" value="Unassembled WGS sequence"/>
</dbReference>
<dbReference type="Pfam" id="PF17775">
    <property type="entry name" value="YchJ_M-like"/>
    <property type="match status" value="1"/>
</dbReference>
<dbReference type="InterPro" id="IPR032710">
    <property type="entry name" value="NTF2-like_dom_sf"/>
</dbReference>
<proteinExistence type="predicted"/>
<keyword evidence="3" id="KW-1185">Reference proteome</keyword>
<organism evidence="2 3">
    <name type="scientific">Deinococcus xinjiangensis</name>
    <dbReference type="NCBI Taxonomy" id="457454"/>
    <lineage>
        <taxon>Bacteria</taxon>
        <taxon>Thermotogati</taxon>
        <taxon>Deinococcota</taxon>
        <taxon>Deinococci</taxon>
        <taxon>Deinococcales</taxon>
        <taxon>Deinococcaceae</taxon>
        <taxon>Deinococcus</taxon>
    </lineage>
</organism>
<comment type="caution">
    <text evidence="2">The sequence shown here is derived from an EMBL/GenBank/DDBJ whole genome shotgun (WGS) entry which is preliminary data.</text>
</comment>
<feature type="domain" description="YchJ-like middle NTF2-like" evidence="1">
    <location>
        <begin position="2"/>
        <end position="86"/>
    </location>
</feature>
<protein>
    <submittedName>
        <fullName evidence="2">UPF0225 protein YchJ</fullName>
    </submittedName>
</protein>
<name>A0ABP9VF95_9DEIO</name>
<accession>A0ABP9VF95</accession>
<dbReference type="Gene3D" id="3.10.450.50">
    <property type="match status" value="1"/>
</dbReference>
<dbReference type="InterPro" id="IPR048469">
    <property type="entry name" value="YchJ-like_M"/>
</dbReference>
<evidence type="ECO:0000313" key="3">
    <source>
        <dbReference type="Proteomes" id="UP001458946"/>
    </source>
</evidence>
<dbReference type="EMBL" id="BAABRN010000043">
    <property type="protein sequence ID" value="GAA5503245.1"/>
    <property type="molecule type" value="Genomic_DNA"/>
</dbReference>
<sequence length="94" mass="10935">MLMRSRYAAYFLQDAAYVLATWHPDTRPESLDLQNGPRYVGLKIHEAHADQVEFTVRLKLPSGAPHRFRERSRFVQEGGEWLYLDGELVSPKTF</sequence>
<evidence type="ECO:0000313" key="2">
    <source>
        <dbReference type="EMBL" id="GAA5503245.1"/>
    </source>
</evidence>
<gene>
    <name evidence="2" type="primary">ychJ</name>
    <name evidence="2" type="ORF">Dxin01_03000</name>
</gene>